<sequence>MQSILKFYAFDIELQGKITVGTITKSLLAQAQKAGDSEKILANLNKKTQSFTPLSCNVKFIILTLKDSAAALYFVPRNSS</sequence>
<organism evidence="1 2">
    <name type="scientific">Chryseobacterium lathyri</name>
    <dbReference type="NCBI Taxonomy" id="395933"/>
    <lineage>
        <taxon>Bacteria</taxon>
        <taxon>Pseudomonadati</taxon>
        <taxon>Bacteroidota</taxon>
        <taxon>Flavobacteriia</taxon>
        <taxon>Flavobacteriales</taxon>
        <taxon>Weeksellaceae</taxon>
        <taxon>Chryseobacterium group</taxon>
        <taxon>Chryseobacterium</taxon>
    </lineage>
</organism>
<gene>
    <name evidence="1" type="ORF">CLA01_41330</name>
</gene>
<dbReference type="RefSeq" id="WP_111960998.1">
    <property type="nucleotide sequence ID" value="NZ_BJYI01000025.1"/>
</dbReference>
<comment type="caution">
    <text evidence="1">The sequence shown here is derived from an EMBL/GenBank/DDBJ whole genome shotgun (WGS) entry which is preliminary data.</text>
</comment>
<accession>A0A511YFV5</accession>
<protein>
    <submittedName>
        <fullName evidence="1">Uncharacterized protein</fullName>
    </submittedName>
</protein>
<reference evidence="1 2" key="1">
    <citation type="submission" date="2019-07" db="EMBL/GenBank/DDBJ databases">
        <title>Whole genome shotgun sequence of Chryseobacterium lathyri NBRC 105250.</title>
        <authorList>
            <person name="Hosoyama A."/>
            <person name="Uohara A."/>
            <person name="Ohji S."/>
            <person name="Ichikawa N."/>
        </authorList>
    </citation>
    <scope>NUCLEOTIDE SEQUENCE [LARGE SCALE GENOMIC DNA]</scope>
    <source>
        <strain evidence="1 2">NBRC 105250</strain>
    </source>
</reference>
<dbReference type="AlphaFoldDB" id="A0A511YFV5"/>
<dbReference type="EMBL" id="BJYI01000025">
    <property type="protein sequence ID" value="GEN74061.1"/>
    <property type="molecule type" value="Genomic_DNA"/>
</dbReference>
<evidence type="ECO:0000313" key="1">
    <source>
        <dbReference type="EMBL" id="GEN74061.1"/>
    </source>
</evidence>
<evidence type="ECO:0000313" key="2">
    <source>
        <dbReference type="Proteomes" id="UP000321150"/>
    </source>
</evidence>
<name>A0A511YFV5_9FLAO</name>
<dbReference type="Proteomes" id="UP000321150">
    <property type="component" value="Unassembled WGS sequence"/>
</dbReference>
<proteinExistence type="predicted"/>